<dbReference type="GO" id="GO:0005737">
    <property type="term" value="C:cytoplasm"/>
    <property type="evidence" value="ECO:0007669"/>
    <property type="project" value="TreeGrafter"/>
</dbReference>
<evidence type="ECO:0000313" key="4">
    <source>
        <dbReference type="EMBL" id="KAJ8450814.1"/>
    </source>
</evidence>
<organism evidence="4 5">
    <name type="scientific">Carnegiea gigantea</name>
    <dbReference type="NCBI Taxonomy" id="171969"/>
    <lineage>
        <taxon>Eukaryota</taxon>
        <taxon>Viridiplantae</taxon>
        <taxon>Streptophyta</taxon>
        <taxon>Embryophyta</taxon>
        <taxon>Tracheophyta</taxon>
        <taxon>Spermatophyta</taxon>
        <taxon>Magnoliopsida</taxon>
        <taxon>eudicotyledons</taxon>
        <taxon>Gunneridae</taxon>
        <taxon>Pentapetalae</taxon>
        <taxon>Caryophyllales</taxon>
        <taxon>Cactineae</taxon>
        <taxon>Cactaceae</taxon>
        <taxon>Cactoideae</taxon>
        <taxon>Echinocereeae</taxon>
        <taxon>Carnegiea</taxon>
    </lineage>
</organism>
<comment type="caution">
    <text evidence="4">The sequence shown here is derived from an EMBL/GenBank/DDBJ whole genome shotgun (WGS) entry which is preliminary data.</text>
</comment>
<dbReference type="Pfam" id="PF07724">
    <property type="entry name" value="AAA_2"/>
    <property type="match status" value="1"/>
</dbReference>
<dbReference type="EMBL" id="JAKOGI010000012">
    <property type="protein sequence ID" value="KAJ8450814.1"/>
    <property type="molecule type" value="Genomic_DNA"/>
</dbReference>
<feature type="domain" description="ATPase AAA-type core" evidence="3">
    <location>
        <begin position="199"/>
        <end position="300"/>
    </location>
</feature>
<dbReference type="GO" id="GO:0016887">
    <property type="term" value="F:ATP hydrolysis activity"/>
    <property type="evidence" value="ECO:0007669"/>
    <property type="project" value="InterPro"/>
</dbReference>
<gene>
    <name evidence="4" type="ORF">Cgig2_032439</name>
</gene>
<dbReference type="PANTHER" id="PTHR11638">
    <property type="entry name" value="ATP-DEPENDENT CLP PROTEASE"/>
    <property type="match status" value="1"/>
</dbReference>
<keyword evidence="5" id="KW-1185">Reference proteome</keyword>
<protein>
    <recommendedName>
        <fullName evidence="3">ATPase AAA-type core domain-containing protein</fullName>
    </recommendedName>
</protein>
<dbReference type="InterPro" id="IPR027417">
    <property type="entry name" value="P-loop_NTPase"/>
</dbReference>
<evidence type="ECO:0000259" key="3">
    <source>
        <dbReference type="Pfam" id="PF07724"/>
    </source>
</evidence>
<proteinExistence type="predicted"/>
<dbReference type="Gene3D" id="1.10.8.60">
    <property type="match status" value="1"/>
</dbReference>
<dbReference type="PRINTS" id="PR00300">
    <property type="entry name" value="CLPPROTEASEA"/>
</dbReference>
<dbReference type="OrthoDB" id="47330at2759"/>
<dbReference type="InterPro" id="IPR050130">
    <property type="entry name" value="ClpA_ClpB"/>
</dbReference>
<dbReference type="SUPFAM" id="SSF52540">
    <property type="entry name" value="P-loop containing nucleoside triphosphate hydrolases"/>
    <property type="match status" value="2"/>
</dbReference>
<accession>A0A9Q1KW66</accession>
<dbReference type="InterPro" id="IPR003959">
    <property type="entry name" value="ATPase_AAA_core"/>
</dbReference>
<sequence>MLSDYGIDLTNLAEKGELDPLITSDGDIDHVVQSLCKRRKNSPCLLGRPGIGVALVIQLKKGNLLAHGGSTSTHKFGERLVALIDELEKADGTFILFVDDLDLLVRLVVRYEAYHNVRYMDEALTAAAQLSSLHTGLVSLSLPLQLFLLSKFSEVYYFLRCSNGFLIDKAIDMIDEAGARVSLEIIGSLVHLRAIACLDGGQLTNAVLQKPQTVLLLDEIEKAHQDVYDIFLQILENGRLTDGRGVTVDFTSTIIIFTSNIGYKLFNTTNSGGSCGLKRRVMEELKKVFRPELLNRLDDILVFRQLTQDDIGKIAEMMLNKVYQRADALKLTLKIRDSVKNKPDRGGIRSGLWGKATEKVHCKGGGGCLGSVGCRRRC</sequence>
<evidence type="ECO:0000313" key="5">
    <source>
        <dbReference type="Proteomes" id="UP001153076"/>
    </source>
</evidence>
<evidence type="ECO:0000256" key="2">
    <source>
        <dbReference type="ARBA" id="ARBA00022840"/>
    </source>
</evidence>
<dbReference type="Proteomes" id="UP001153076">
    <property type="component" value="Unassembled WGS sequence"/>
</dbReference>
<keyword evidence="2" id="KW-0067">ATP-binding</keyword>
<dbReference type="GO" id="GO:0005524">
    <property type="term" value="F:ATP binding"/>
    <property type="evidence" value="ECO:0007669"/>
    <property type="project" value="UniProtKB-KW"/>
</dbReference>
<reference evidence="4" key="1">
    <citation type="submission" date="2022-04" db="EMBL/GenBank/DDBJ databases">
        <title>Carnegiea gigantea Genome sequencing and assembly v2.</title>
        <authorList>
            <person name="Copetti D."/>
            <person name="Sanderson M.J."/>
            <person name="Burquez A."/>
            <person name="Wojciechowski M.F."/>
        </authorList>
    </citation>
    <scope>NUCLEOTIDE SEQUENCE</scope>
    <source>
        <strain evidence="4">SGP5-SGP5p</strain>
        <tissue evidence="4">Aerial part</tissue>
    </source>
</reference>
<name>A0A9Q1KW66_9CARY</name>
<keyword evidence="1" id="KW-0547">Nucleotide-binding</keyword>
<dbReference type="GO" id="GO:0034605">
    <property type="term" value="P:cellular response to heat"/>
    <property type="evidence" value="ECO:0007669"/>
    <property type="project" value="TreeGrafter"/>
</dbReference>
<evidence type="ECO:0000256" key="1">
    <source>
        <dbReference type="ARBA" id="ARBA00022741"/>
    </source>
</evidence>
<dbReference type="AlphaFoldDB" id="A0A9Q1KW66"/>
<dbReference type="PANTHER" id="PTHR11638:SF18">
    <property type="entry name" value="HEAT SHOCK PROTEIN 104"/>
    <property type="match status" value="1"/>
</dbReference>
<dbReference type="InterPro" id="IPR001270">
    <property type="entry name" value="ClpA/B"/>
</dbReference>
<dbReference type="Gene3D" id="3.40.50.300">
    <property type="entry name" value="P-loop containing nucleotide triphosphate hydrolases"/>
    <property type="match status" value="2"/>
</dbReference>